<dbReference type="STRING" id="642780.SAMN04488570_3772"/>
<accession>A0A1H1YAF6</accession>
<dbReference type="AlphaFoldDB" id="A0A1H1YAF6"/>
<organism evidence="2 3">
    <name type="scientific">Nocardioides scoriae</name>
    <dbReference type="NCBI Taxonomy" id="642780"/>
    <lineage>
        <taxon>Bacteria</taxon>
        <taxon>Bacillati</taxon>
        <taxon>Actinomycetota</taxon>
        <taxon>Actinomycetes</taxon>
        <taxon>Propionibacteriales</taxon>
        <taxon>Nocardioidaceae</taxon>
        <taxon>Nocardioides</taxon>
    </lineage>
</organism>
<proteinExistence type="predicted"/>
<sequence length="40" mass="4470">MYETFPEWGPAKNNPDSPAHHALHVALDPRDTSGLRPDDN</sequence>
<dbReference type="Proteomes" id="UP000198859">
    <property type="component" value="Chromosome I"/>
</dbReference>
<dbReference type="RefSeq" id="WP_269457926.1">
    <property type="nucleotide sequence ID" value="NZ_LT629757.1"/>
</dbReference>
<gene>
    <name evidence="2" type="ORF">SAMN04488570_3772</name>
</gene>
<keyword evidence="3" id="KW-1185">Reference proteome</keyword>
<reference evidence="3" key="1">
    <citation type="submission" date="2016-10" db="EMBL/GenBank/DDBJ databases">
        <authorList>
            <person name="Varghese N."/>
            <person name="Submissions S."/>
        </authorList>
    </citation>
    <scope>NUCLEOTIDE SEQUENCE [LARGE SCALE GENOMIC DNA]</scope>
    <source>
        <strain evidence="3">DSM 22127</strain>
    </source>
</reference>
<protein>
    <submittedName>
        <fullName evidence="2">Uncharacterized protein</fullName>
    </submittedName>
</protein>
<evidence type="ECO:0000313" key="2">
    <source>
        <dbReference type="EMBL" id="SDT18375.1"/>
    </source>
</evidence>
<evidence type="ECO:0000256" key="1">
    <source>
        <dbReference type="SAM" id="MobiDB-lite"/>
    </source>
</evidence>
<dbReference type="EMBL" id="LT629757">
    <property type="protein sequence ID" value="SDT18375.1"/>
    <property type="molecule type" value="Genomic_DNA"/>
</dbReference>
<feature type="compositionally biased region" description="Basic and acidic residues" evidence="1">
    <location>
        <begin position="27"/>
        <end position="40"/>
    </location>
</feature>
<name>A0A1H1YAF6_9ACTN</name>
<evidence type="ECO:0000313" key="3">
    <source>
        <dbReference type="Proteomes" id="UP000198859"/>
    </source>
</evidence>
<feature type="region of interest" description="Disordered" evidence="1">
    <location>
        <begin position="1"/>
        <end position="40"/>
    </location>
</feature>